<protein>
    <submittedName>
        <fullName evidence="2">Haloacid dehalogenase</fullName>
    </submittedName>
</protein>
<dbReference type="SUPFAM" id="SSF56784">
    <property type="entry name" value="HAD-like"/>
    <property type="match status" value="1"/>
</dbReference>
<dbReference type="PANTHER" id="PTHR43316">
    <property type="entry name" value="HYDROLASE, HALOACID DELAHOGENASE-RELATED"/>
    <property type="match status" value="1"/>
</dbReference>
<dbReference type="HOGENOM" id="CLU_1500472_0_0_5"/>
<dbReference type="EnsemblBacteria" id="AAL46008">
    <property type="protein sequence ID" value="AAL46008"/>
    <property type="gene ID" value="Atu5320"/>
</dbReference>
<dbReference type="Proteomes" id="UP000000813">
    <property type="component" value="Plasmid At"/>
</dbReference>
<reference evidence="2 3" key="1">
    <citation type="journal article" date="2001" name="Science">
        <title>The genome of the natural genetic engineer Agrobacterium tumefaciens C58.</title>
        <authorList>
            <person name="Wood D.W."/>
            <person name="Setubal J.C."/>
            <person name="Kaul R."/>
            <person name="Monks D.E."/>
            <person name="Kitajima J.P."/>
            <person name="Okura V.K."/>
            <person name="Zhou Y."/>
            <person name="Chen L."/>
            <person name="Wood G.E."/>
            <person name="Almeida N.F.Jr."/>
            <person name="Woo L."/>
            <person name="Chen Y."/>
            <person name="Paulsen I.T."/>
            <person name="Eisen J.A."/>
            <person name="Karp P.D."/>
            <person name="Bovee D.Sr."/>
            <person name="Chapman P."/>
            <person name="Clendenning J."/>
            <person name="Deatherage G."/>
            <person name="Gillet W."/>
            <person name="Grant C."/>
            <person name="Kutyavin T."/>
            <person name="Levy R."/>
            <person name="Li M.J."/>
            <person name="McClelland E."/>
            <person name="Palmieri A."/>
            <person name="Raymond C."/>
            <person name="Rouse G."/>
            <person name="Saenphimmachak C."/>
            <person name="Wu Z."/>
            <person name="Romero P."/>
            <person name="Gordon D."/>
            <person name="Zhang S."/>
            <person name="Yoo H."/>
            <person name="Tao Y."/>
            <person name="Biddle P."/>
            <person name="Jung M."/>
            <person name="Krespan W."/>
            <person name="Perry M."/>
            <person name="Gordon-Kamm B."/>
            <person name="Liao L."/>
            <person name="Kim S."/>
            <person name="Hendrick C."/>
            <person name="Zhao Z.Y."/>
            <person name="Dolan M."/>
            <person name="Chumley F."/>
            <person name="Tingey S.V."/>
            <person name="Tomb J.F."/>
            <person name="Gordon M.P."/>
            <person name="Olson M.V."/>
            <person name="Nester E.W."/>
        </authorList>
    </citation>
    <scope>NUCLEOTIDE SEQUENCE [LARGE SCALE GENOMIC DNA]</scope>
    <source>
        <strain evidence="3">C58 / ATCC 33970</strain>
    </source>
</reference>
<proteinExistence type="predicted"/>
<organism evidence="2 3">
    <name type="scientific">Agrobacterium fabrum (strain C58 / ATCC 33970)</name>
    <name type="common">Agrobacterium tumefaciens (strain C58)</name>
    <dbReference type="NCBI Taxonomy" id="176299"/>
    <lineage>
        <taxon>Bacteria</taxon>
        <taxon>Pseudomonadati</taxon>
        <taxon>Pseudomonadota</taxon>
        <taxon>Alphaproteobacteria</taxon>
        <taxon>Hyphomicrobiales</taxon>
        <taxon>Rhizobiaceae</taxon>
        <taxon>Rhizobium/Agrobacterium group</taxon>
        <taxon>Agrobacterium</taxon>
        <taxon>Agrobacterium tumefaciens complex</taxon>
    </lineage>
</organism>
<sequence>MTMGPYPEVPHALYRQREQYRLAIFINSRDDLIASTVAAIGASFGYVITAEQAGAYKPSREMFQYAYRQMDATPDEAVHVTMGKYWYMKARYEPGLRGIWVNRQGEEGNPDWLPYAELSKGPPACFVRNARGWVADYFARPRQNAADTVFGETGTSSSYKLNLPVAFISVIHSSIIQGL</sequence>
<dbReference type="Gene3D" id="3.40.50.1000">
    <property type="entry name" value="HAD superfamily/HAD-like"/>
    <property type="match status" value="1"/>
</dbReference>
<dbReference type="KEGG" id="atu:Atu5320"/>
<gene>
    <name evidence="2" type="ordered locus">Atu5320</name>
</gene>
<dbReference type="AlphaFoldDB" id="Q8UK04"/>
<accession>Q8UK04</accession>
<dbReference type="PhylomeDB" id="Q8UK04"/>
<dbReference type="GeneID" id="1137093"/>
<dbReference type="RefSeq" id="WP_010974574.1">
    <property type="nucleotide sequence ID" value="NC_003064.2"/>
</dbReference>
<dbReference type="PIR" id="AB3199">
    <property type="entry name" value="AB3199"/>
</dbReference>
<keyword evidence="3" id="KW-1185">Reference proteome</keyword>
<dbReference type="BioCyc" id="AGRO:ATU5320-MONOMER"/>
<dbReference type="InterPro" id="IPR051540">
    <property type="entry name" value="S-2-haloacid_dehalogenase"/>
</dbReference>
<geneLocation type="plasmid" evidence="2 3">
    <name>At</name>
</geneLocation>
<dbReference type="InterPro" id="IPR023214">
    <property type="entry name" value="HAD_sf"/>
</dbReference>
<evidence type="ECO:0000313" key="3">
    <source>
        <dbReference type="Proteomes" id="UP000000813"/>
    </source>
</evidence>
<keyword evidence="1" id="KW-0378">Hydrolase</keyword>
<dbReference type="OrthoDB" id="9785638at2"/>
<dbReference type="EMBL" id="AE007872">
    <property type="protein sequence ID" value="AAL46008.1"/>
    <property type="molecule type" value="Genomic_DNA"/>
</dbReference>
<evidence type="ECO:0000313" key="2">
    <source>
        <dbReference type="EMBL" id="AAL46008.1"/>
    </source>
</evidence>
<dbReference type="PANTHER" id="PTHR43316:SF3">
    <property type="entry name" value="HALOACID DEHALOGENASE, TYPE II (AFU_ORTHOLOGUE AFUA_2G07750)-RELATED"/>
    <property type="match status" value="1"/>
</dbReference>
<name>Q8UK04_AGRFC</name>
<evidence type="ECO:0000256" key="1">
    <source>
        <dbReference type="ARBA" id="ARBA00022801"/>
    </source>
</evidence>
<dbReference type="InterPro" id="IPR036412">
    <property type="entry name" value="HAD-like_sf"/>
</dbReference>
<dbReference type="PATRIC" id="fig|176299.10.peg.4994"/>
<reference evidence="2 3" key="2">
    <citation type="journal article" date="2001" name="Science">
        <title>Genome sequence of the plant pathogen and biotechnology agent Agrobacterium tumefaciens C58.</title>
        <authorList>
            <person name="Goodner B."/>
            <person name="Hinkle G."/>
            <person name="Gattung S."/>
            <person name="Miller N."/>
            <person name="Blanchard M."/>
            <person name="Qurollo B."/>
            <person name="Goldman B.S."/>
            <person name="Cao Y."/>
            <person name="Askenazi M."/>
            <person name="Halling C."/>
            <person name="Mullin L."/>
            <person name="Houmiel K."/>
            <person name="Gordon J."/>
            <person name="Vaudin M."/>
            <person name="Iartchouk O."/>
            <person name="Epp A."/>
            <person name="Liu F."/>
            <person name="Wollam C."/>
            <person name="Allinger M."/>
            <person name="Doughty D."/>
            <person name="Scott C."/>
            <person name="Lappas C."/>
            <person name="Markelz B."/>
            <person name="Flanagan C."/>
            <person name="Crowell C."/>
            <person name="Gurson J."/>
            <person name="Lomo C."/>
            <person name="Sear C."/>
            <person name="Strub G."/>
            <person name="Cielo C."/>
            <person name="Slater S."/>
        </authorList>
    </citation>
    <scope>NUCLEOTIDE SEQUENCE [LARGE SCALE GENOMIC DNA]</scope>
    <source>
        <strain evidence="3">C58 / ATCC 33970</strain>
    </source>
</reference>
<keyword evidence="2" id="KW-0614">Plasmid</keyword>
<dbReference type="GO" id="GO:0016787">
    <property type="term" value="F:hydrolase activity"/>
    <property type="evidence" value="ECO:0007669"/>
    <property type="project" value="UniProtKB-KW"/>
</dbReference>
<dbReference type="eggNOG" id="COG1011">
    <property type="taxonomic scope" value="Bacteria"/>
</dbReference>